<accession>M5EW80</accession>
<dbReference type="EMBL" id="CAUM01000146">
    <property type="protein sequence ID" value="CCV08507.1"/>
    <property type="molecule type" value="Genomic_DNA"/>
</dbReference>
<evidence type="ECO:0000313" key="2">
    <source>
        <dbReference type="EMBL" id="CCV08507.1"/>
    </source>
</evidence>
<feature type="transmembrane region" description="Helical" evidence="1">
    <location>
        <begin position="27"/>
        <end position="44"/>
    </location>
</feature>
<keyword evidence="1" id="KW-0812">Transmembrane</keyword>
<sequence>MARGRKSSVDDLFHPWLVSARHPRRRALCIFLATAMNLYVIRATHRRYRTRLEARNRRNFEAYFRFNLLVTCLFNPLVTRLVHRCRKLNQR</sequence>
<organism evidence="2 3">
    <name type="scientific">Mesorhizobium metallidurans STM 2683</name>
    <dbReference type="NCBI Taxonomy" id="1297569"/>
    <lineage>
        <taxon>Bacteria</taxon>
        <taxon>Pseudomonadati</taxon>
        <taxon>Pseudomonadota</taxon>
        <taxon>Alphaproteobacteria</taxon>
        <taxon>Hyphomicrobiales</taxon>
        <taxon>Phyllobacteriaceae</taxon>
        <taxon>Mesorhizobium</taxon>
    </lineage>
</organism>
<protein>
    <submittedName>
        <fullName evidence="2">Uncharacterized protein</fullName>
    </submittedName>
</protein>
<comment type="caution">
    <text evidence="2">The sequence shown here is derived from an EMBL/GenBank/DDBJ whole genome shotgun (WGS) entry which is preliminary data.</text>
</comment>
<gene>
    <name evidence="2" type="ORF">MESS2_760029</name>
</gene>
<evidence type="ECO:0000313" key="3">
    <source>
        <dbReference type="Proteomes" id="UP000012062"/>
    </source>
</evidence>
<reference evidence="2 3" key="1">
    <citation type="submission" date="2013-02" db="EMBL/GenBank/DDBJ databases">
        <authorList>
            <person name="Genoscope - CEA"/>
        </authorList>
    </citation>
    <scope>NUCLEOTIDE SEQUENCE [LARGE SCALE GENOMIC DNA]</scope>
    <source>
        <strain evidence="2 3">STM 2683</strain>
    </source>
</reference>
<dbReference type="AlphaFoldDB" id="M5EW80"/>
<dbReference type="Proteomes" id="UP000012062">
    <property type="component" value="Unassembled WGS sequence"/>
</dbReference>
<name>M5EW80_9HYPH</name>
<keyword evidence="1" id="KW-1133">Transmembrane helix</keyword>
<keyword evidence="1" id="KW-0472">Membrane</keyword>
<feature type="transmembrane region" description="Helical" evidence="1">
    <location>
        <begin position="64"/>
        <end position="82"/>
    </location>
</feature>
<dbReference type="STRING" id="1297569.MESS2_760029"/>
<evidence type="ECO:0000256" key="1">
    <source>
        <dbReference type="SAM" id="Phobius"/>
    </source>
</evidence>
<proteinExistence type="predicted"/>
<keyword evidence="3" id="KW-1185">Reference proteome</keyword>